<keyword evidence="2" id="KW-1003">Cell membrane</keyword>
<dbReference type="STRING" id="395963.Bind_0392"/>
<name>B2IE21_BEII9</name>
<feature type="transmembrane region" description="Helical" evidence="5">
    <location>
        <begin position="355"/>
        <end position="384"/>
    </location>
</feature>
<dbReference type="EMBL" id="CP001016">
    <property type="protein sequence ID" value="ACB94045.1"/>
    <property type="molecule type" value="Genomic_DNA"/>
</dbReference>
<feature type="region of interest" description="Disordered" evidence="4">
    <location>
        <begin position="1"/>
        <end position="25"/>
    </location>
</feature>
<dbReference type="HOGENOM" id="CLU_598345_0_0_5"/>
<dbReference type="AlphaFoldDB" id="B2IE21"/>
<dbReference type="InterPro" id="IPR017896">
    <property type="entry name" value="4Fe4S_Fe-S-bd"/>
</dbReference>
<reference evidence="8" key="1">
    <citation type="submission" date="2008-03" db="EMBL/GenBank/DDBJ databases">
        <title>Complete sequence of chromosome of Beijerinckia indica subsp. indica ATCC 9039.</title>
        <authorList>
            <consortium name="US DOE Joint Genome Institute"/>
            <person name="Copeland A."/>
            <person name="Lucas S."/>
            <person name="Lapidus A."/>
            <person name="Glavina del Rio T."/>
            <person name="Dalin E."/>
            <person name="Tice H."/>
            <person name="Bruce D."/>
            <person name="Goodwin L."/>
            <person name="Pitluck S."/>
            <person name="LaButti K."/>
            <person name="Schmutz J."/>
            <person name="Larimer F."/>
            <person name="Land M."/>
            <person name="Hauser L."/>
            <person name="Kyrpides N."/>
            <person name="Mikhailova N."/>
            <person name="Dunfield P.F."/>
            <person name="Dedysh S.N."/>
            <person name="Liesack W."/>
            <person name="Saw J.H."/>
            <person name="Alam M."/>
            <person name="Chen Y."/>
            <person name="Murrell J.C."/>
            <person name="Richardson P."/>
        </authorList>
    </citation>
    <scope>NUCLEOTIDE SEQUENCE [LARGE SCALE GENOMIC DNA]</scope>
    <source>
        <strain evidence="8">ATCC 9039 / DSM 1715 / NCIMB 8712</strain>
    </source>
</reference>
<feature type="transmembrane region" description="Helical" evidence="5">
    <location>
        <begin position="396"/>
        <end position="416"/>
    </location>
</feature>
<sequence>MAASLSSVGSGERRDESTLSPSMPPLVRQSFAHGLGEWLRRHQRMIQTTQWGVVLVYLVLVAVPAFLPLPDRTAHVWNNLTVFAQFAFWGLWWPFVLLSMVLVGRTWCGVFCPEGALTEAVSRVGLGLSVPRWIKWKGWPFVAFVCTTVYGQMLSIYQYPMPVLLILGGSTAGAMAVGALYGRNKRVWCRYLCPVNGVFGLLAKLAPVHFKVDQDAWADSQKNGDAGIRALNCAPLVPIRTMRGAADCHMCGRCSDFRGAVSYSLRSPAEEIVDVAGQTAKPWETMLIVFGLMGVAVGAFHWTASPWYVDMKEAVATWLIDHSILWPLQIEPPWWILTHYPDLNDSMTLLDGAVLLFYIFATALVLGGAISLCLAVGTLCLGGWSSARFHHLAQSLVPMAGCGVFLGLSATTVTLLKAEGITIASLSLLRGGLLLGAFLWVVWLAFAISGRETGHIIRRMGATLALAGAAGVGVASWVVMFWIW</sequence>
<evidence type="ECO:0000256" key="2">
    <source>
        <dbReference type="ARBA" id="ARBA00022475"/>
    </source>
</evidence>
<feature type="transmembrane region" description="Helical" evidence="5">
    <location>
        <begin position="82"/>
        <end position="103"/>
    </location>
</feature>
<feature type="transmembrane region" description="Helical" evidence="5">
    <location>
        <begin position="286"/>
        <end position="304"/>
    </location>
</feature>
<dbReference type="InterPro" id="IPR052378">
    <property type="entry name" value="NosR_regulator"/>
</dbReference>
<comment type="subcellular location">
    <subcellularLocation>
        <location evidence="1">Cell membrane</location>
    </subcellularLocation>
</comment>
<accession>B2IE21</accession>
<feature type="transmembrane region" description="Helical" evidence="5">
    <location>
        <begin position="51"/>
        <end position="70"/>
    </location>
</feature>
<gene>
    <name evidence="7" type="ordered locus">Bind_0392</name>
</gene>
<keyword evidence="5" id="KW-1133">Transmembrane helix</keyword>
<proteinExistence type="predicted"/>
<keyword evidence="5" id="KW-0812">Transmembrane</keyword>
<dbReference type="GO" id="GO:0005886">
    <property type="term" value="C:plasma membrane"/>
    <property type="evidence" value="ECO:0007669"/>
    <property type="project" value="UniProtKB-SubCell"/>
</dbReference>
<dbReference type="Proteomes" id="UP000001695">
    <property type="component" value="Chromosome"/>
</dbReference>
<feature type="transmembrane region" description="Helical" evidence="5">
    <location>
        <begin position="138"/>
        <end position="157"/>
    </location>
</feature>
<evidence type="ECO:0000259" key="6">
    <source>
        <dbReference type="Pfam" id="PF12801"/>
    </source>
</evidence>
<feature type="transmembrane region" description="Helical" evidence="5">
    <location>
        <begin position="460"/>
        <end position="483"/>
    </location>
</feature>
<dbReference type="KEGG" id="bid:Bind_0392"/>
<dbReference type="PANTHER" id="PTHR30224:SF4">
    <property type="entry name" value="ELECTRON TRANSPORT PROTEIN YCCM-RELATED"/>
    <property type="match status" value="1"/>
</dbReference>
<keyword evidence="3 5" id="KW-0472">Membrane</keyword>
<evidence type="ECO:0000256" key="5">
    <source>
        <dbReference type="SAM" id="Phobius"/>
    </source>
</evidence>
<feature type="transmembrane region" description="Helical" evidence="5">
    <location>
        <begin position="428"/>
        <end position="448"/>
    </location>
</feature>
<evidence type="ECO:0000313" key="7">
    <source>
        <dbReference type="EMBL" id="ACB94045.1"/>
    </source>
</evidence>
<feature type="transmembrane region" description="Helical" evidence="5">
    <location>
        <begin position="163"/>
        <end position="182"/>
    </location>
</feature>
<evidence type="ECO:0000256" key="3">
    <source>
        <dbReference type="ARBA" id="ARBA00023136"/>
    </source>
</evidence>
<evidence type="ECO:0000256" key="4">
    <source>
        <dbReference type="SAM" id="MobiDB-lite"/>
    </source>
</evidence>
<feature type="domain" description="4Fe-4S ferredoxin-type" evidence="6">
    <location>
        <begin position="88"/>
        <end position="124"/>
    </location>
</feature>
<dbReference type="RefSeq" id="WP_012383403.1">
    <property type="nucleotide sequence ID" value="NC_010581.1"/>
</dbReference>
<dbReference type="Pfam" id="PF12801">
    <property type="entry name" value="Fer4_5"/>
    <property type="match status" value="2"/>
</dbReference>
<protein>
    <recommendedName>
        <fullName evidence="6">4Fe-4S ferredoxin-type domain-containing protein</fullName>
    </recommendedName>
</protein>
<dbReference type="eggNOG" id="COG0348">
    <property type="taxonomic scope" value="Bacteria"/>
</dbReference>
<organism evidence="7 8">
    <name type="scientific">Beijerinckia indica subsp. indica (strain ATCC 9039 / DSM 1715 / NCIMB 8712)</name>
    <dbReference type="NCBI Taxonomy" id="395963"/>
    <lineage>
        <taxon>Bacteria</taxon>
        <taxon>Pseudomonadati</taxon>
        <taxon>Pseudomonadota</taxon>
        <taxon>Alphaproteobacteria</taxon>
        <taxon>Hyphomicrobiales</taxon>
        <taxon>Beijerinckiaceae</taxon>
        <taxon>Beijerinckia</taxon>
    </lineage>
</organism>
<evidence type="ECO:0000256" key="1">
    <source>
        <dbReference type="ARBA" id="ARBA00004236"/>
    </source>
</evidence>
<reference evidence="7 8" key="2">
    <citation type="journal article" date="2010" name="J. Bacteriol.">
        <title>Complete genome sequence of Beijerinckia indica subsp. indica.</title>
        <authorList>
            <person name="Tamas I."/>
            <person name="Dedysh S.N."/>
            <person name="Liesack W."/>
            <person name="Stott M.B."/>
            <person name="Alam M."/>
            <person name="Murrell J.C."/>
            <person name="Dunfield P.F."/>
        </authorList>
    </citation>
    <scope>NUCLEOTIDE SEQUENCE [LARGE SCALE GENOMIC DNA]</scope>
    <source>
        <strain evidence="8">ATCC 9039 / DSM 1715 / NCIMB 8712</strain>
    </source>
</reference>
<dbReference type="PANTHER" id="PTHR30224">
    <property type="entry name" value="ELECTRON TRANSPORT PROTEIN"/>
    <property type="match status" value="1"/>
</dbReference>
<feature type="domain" description="4Fe-4S ferredoxin-type" evidence="6">
    <location>
        <begin position="174"/>
        <end position="210"/>
    </location>
</feature>
<evidence type="ECO:0000313" key="8">
    <source>
        <dbReference type="Proteomes" id="UP000001695"/>
    </source>
</evidence>
<keyword evidence="8" id="KW-1185">Reference proteome</keyword>